<name>A0A6L2LCQ6_TANCI</name>
<comment type="caution">
    <text evidence="2">The sequence shown here is derived from an EMBL/GenBank/DDBJ whole genome shotgun (WGS) entry which is preliminary data.</text>
</comment>
<feature type="region of interest" description="Disordered" evidence="1">
    <location>
        <begin position="45"/>
        <end position="67"/>
    </location>
</feature>
<proteinExistence type="predicted"/>
<organism evidence="2">
    <name type="scientific">Tanacetum cinerariifolium</name>
    <name type="common">Dalmatian daisy</name>
    <name type="synonym">Chrysanthemum cinerariifolium</name>
    <dbReference type="NCBI Taxonomy" id="118510"/>
    <lineage>
        <taxon>Eukaryota</taxon>
        <taxon>Viridiplantae</taxon>
        <taxon>Streptophyta</taxon>
        <taxon>Embryophyta</taxon>
        <taxon>Tracheophyta</taxon>
        <taxon>Spermatophyta</taxon>
        <taxon>Magnoliopsida</taxon>
        <taxon>eudicotyledons</taxon>
        <taxon>Gunneridae</taxon>
        <taxon>Pentapetalae</taxon>
        <taxon>asterids</taxon>
        <taxon>campanulids</taxon>
        <taxon>Asterales</taxon>
        <taxon>Asteraceae</taxon>
        <taxon>Asteroideae</taxon>
        <taxon>Anthemideae</taxon>
        <taxon>Anthemidinae</taxon>
        <taxon>Tanacetum</taxon>
    </lineage>
</organism>
<reference evidence="2" key="1">
    <citation type="journal article" date="2019" name="Sci. Rep.">
        <title>Draft genome of Tanacetum cinerariifolium, the natural source of mosquito coil.</title>
        <authorList>
            <person name="Yamashiro T."/>
            <person name="Shiraishi A."/>
            <person name="Satake H."/>
            <person name="Nakayama K."/>
        </authorList>
    </citation>
    <scope>NUCLEOTIDE SEQUENCE</scope>
</reference>
<evidence type="ECO:0000256" key="1">
    <source>
        <dbReference type="SAM" id="MobiDB-lite"/>
    </source>
</evidence>
<sequence>MNLFAFINHSDPTKVRIGKKQIKEGQTLLLESTKGRVVLLAGVNDQGDQNDDVEDAGHDVNEEGATDGQENHVEAGIVRIEDEVPSTIAEKAKVFRKKRKLLEGLVVPSYLPKSKGQIMVPPVPVLVLVENLLLRFRVNWNAVLCLLKLVLQCWLCCCLLLPYVLCAEAWGWLHRFYYWAQSAYSAPAERFVVLSDSPCHSSSNVTDAEVSSIVRYLVLDPPVMTTVIATTVVAAASSVLVPRAGVEPVHASIFADSTFAGTVRGVDYNDFLEFNVGATRQTCLDIEERDVEIMSLRAQLTLKEAKVMETTALEGKAANLESATAIKDIELAINLLIKCLYRRPHVVKILSDKVEELDSNLMGMALHLDEDFYPRAIGRAIEKGMQDGLAASIDHGKARKGLVGVVAYNPSTKANYVSAVNALRAEDFPLLAQPESQKDANIADIMGLLHLEGDDASRRLSLSDAMDPLIEPLSAENLVGEASTSGVPAAFFSTNALSTNFVQASSIPPILASDHEVVDTVPQVEASSSLKIMFEPATY</sequence>
<protein>
    <submittedName>
        <fullName evidence="2">Uncharacterized protein</fullName>
    </submittedName>
</protein>
<dbReference type="AlphaFoldDB" id="A0A6L2LCQ6"/>
<dbReference type="EMBL" id="BKCJ010003924">
    <property type="protein sequence ID" value="GEU57984.1"/>
    <property type="molecule type" value="Genomic_DNA"/>
</dbReference>
<evidence type="ECO:0000313" key="2">
    <source>
        <dbReference type="EMBL" id="GEU57984.1"/>
    </source>
</evidence>
<gene>
    <name evidence="2" type="ORF">Tci_029962</name>
</gene>
<accession>A0A6L2LCQ6</accession>